<protein>
    <submittedName>
        <fullName evidence="4">DnaD domain protein</fullName>
    </submittedName>
</protein>
<evidence type="ECO:0000256" key="1">
    <source>
        <dbReference type="ARBA" id="ARBA00093462"/>
    </source>
</evidence>
<evidence type="ECO:0000313" key="8">
    <source>
        <dbReference type="Proteomes" id="UP001321763"/>
    </source>
</evidence>
<evidence type="ECO:0000313" key="3">
    <source>
        <dbReference type="EMBL" id="BDR81154.1"/>
    </source>
</evidence>
<gene>
    <name evidence="4" type="ORF">DP130_04450</name>
    <name evidence="5" type="ORF">DP131_12315</name>
    <name evidence="3" type="ORF">K234311028_14000</name>
</gene>
<dbReference type="Proteomes" id="UP000290921">
    <property type="component" value="Unassembled WGS sequence"/>
</dbReference>
<comment type="similarity">
    <text evidence="1">Belongs to the DnaB/DnaD family.</text>
</comment>
<dbReference type="EMBL" id="QMAP01000004">
    <property type="protein sequence ID" value="RXI49311.1"/>
    <property type="molecule type" value="Genomic_DNA"/>
</dbReference>
<name>A0A4Q0VDY6_CLOTA</name>
<dbReference type="Proteomes" id="UP001321763">
    <property type="component" value="Chromosome"/>
</dbReference>
<feature type="domain" description="DnaB/C C-terminal" evidence="2">
    <location>
        <begin position="17"/>
        <end position="66"/>
    </location>
</feature>
<sequence length="79" mass="9512">MLKCNKKQEEEVKKICEVFEKNVRPITIIEYEKILNWMKQSSSDLIILAIEEVSKRNIKNTMYIDTYLKLVKDIKMERC</sequence>
<dbReference type="AlphaFoldDB" id="A0A4Q0VDY6"/>
<proteinExistence type="inferred from homology"/>
<accession>A0A4Q0VDY6</accession>
<dbReference type="InterPro" id="IPR006343">
    <property type="entry name" value="DnaB/C_C"/>
</dbReference>
<dbReference type="Proteomes" id="UP000290273">
    <property type="component" value="Unassembled WGS sequence"/>
</dbReference>
<evidence type="ECO:0000313" key="4">
    <source>
        <dbReference type="EMBL" id="RXI49311.1"/>
    </source>
</evidence>
<evidence type="ECO:0000313" key="7">
    <source>
        <dbReference type="Proteomes" id="UP000290921"/>
    </source>
</evidence>
<dbReference type="Gene3D" id="1.10.10.630">
    <property type="entry name" value="DnaD domain-like"/>
    <property type="match status" value="1"/>
</dbReference>
<dbReference type="Pfam" id="PF07261">
    <property type="entry name" value="DnaB_2"/>
    <property type="match status" value="1"/>
</dbReference>
<dbReference type="EMBL" id="AP026818">
    <property type="protein sequence ID" value="BDR81154.1"/>
    <property type="molecule type" value="Genomic_DNA"/>
</dbReference>
<evidence type="ECO:0000313" key="5">
    <source>
        <dbReference type="EMBL" id="RXI52316.1"/>
    </source>
</evidence>
<reference evidence="3 8" key="2">
    <citation type="submission" date="2022-09" db="EMBL/GenBank/DDBJ databases">
        <title>complete genome sequences of Clostridium tetani str. KHSU-234311-028 isolated from soil.</title>
        <authorList>
            <person name="Sekizuka T."/>
            <person name="Shitada C."/>
            <person name="Takahashi M."/>
            <person name="Kuroda M."/>
        </authorList>
    </citation>
    <scope>NUCLEOTIDE SEQUENCE [LARGE SCALE GENOMIC DNA]</scope>
    <source>
        <strain evidence="3 8">KHSU-234311-028</strain>
    </source>
</reference>
<dbReference type="SUPFAM" id="SSF158499">
    <property type="entry name" value="DnaD domain-like"/>
    <property type="match status" value="1"/>
</dbReference>
<evidence type="ECO:0000313" key="6">
    <source>
        <dbReference type="Proteomes" id="UP000290273"/>
    </source>
</evidence>
<dbReference type="RefSeq" id="WP_023438371.1">
    <property type="nucleotide sequence ID" value="NZ_AP026804.1"/>
</dbReference>
<dbReference type="NCBIfam" id="TIGR01446">
    <property type="entry name" value="DnaD_dom"/>
    <property type="match status" value="1"/>
</dbReference>
<evidence type="ECO:0000259" key="2">
    <source>
        <dbReference type="Pfam" id="PF07261"/>
    </source>
</evidence>
<organism evidence="4 7">
    <name type="scientific">Clostridium tetani</name>
    <dbReference type="NCBI Taxonomy" id="1513"/>
    <lineage>
        <taxon>Bacteria</taxon>
        <taxon>Bacillati</taxon>
        <taxon>Bacillota</taxon>
        <taxon>Clostridia</taxon>
        <taxon>Eubacteriales</taxon>
        <taxon>Clostridiaceae</taxon>
        <taxon>Clostridium</taxon>
    </lineage>
</organism>
<dbReference type="InterPro" id="IPR034829">
    <property type="entry name" value="DnaD-like_sf"/>
</dbReference>
<reference evidence="6 7" key="1">
    <citation type="submission" date="2018-06" db="EMBL/GenBank/DDBJ databases">
        <title>Genome conservation of Clostridium tetani.</title>
        <authorList>
            <person name="Bruggemann H."/>
            <person name="Popoff M.R."/>
        </authorList>
    </citation>
    <scope>NUCLEOTIDE SEQUENCE [LARGE SCALE GENOMIC DNA]</scope>
    <source>
        <strain evidence="4 7">2017.061</strain>
        <strain evidence="5 6">63.05</strain>
    </source>
</reference>
<dbReference type="EMBL" id="QMAU01000050">
    <property type="protein sequence ID" value="RXI52316.1"/>
    <property type="molecule type" value="Genomic_DNA"/>
</dbReference>